<evidence type="ECO:0000313" key="1">
    <source>
        <dbReference type="EMBL" id="KAK3170635.1"/>
    </source>
</evidence>
<organism evidence="1 2">
    <name type="scientific">Lepraria neglecta</name>
    <dbReference type="NCBI Taxonomy" id="209136"/>
    <lineage>
        <taxon>Eukaryota</taxon>
        <taxon>Fungi</taxon>
        <taxon>Dikarya</taxon>
        <taxon>Ascomycota</taxon>
        <taxon>Pezizomycotina</taxon>
        <taxon>Lecanoromycetes</taxon>
        <taxon>OSLEUM clade</taxon>
        <taxon>Lecanoromycetidae</taxon>
        <taxon>Lecanorales</taxon>
        <taxon>Lecanorineae</taxon>
        <taxon>Stereocaulaceae</taxon>
        <taxon>Lepraria</taxon>
    </lineage>
</organism>
<protein>
    <submittedName>
        <fullName evidence="1">Uncharacterized protein</fullName>
    </submittedName>
</protein>
<dbReference type="Proteomes" id="UP001276659">
    <property type="component" value="Unassembled WGS sequence"/>
</dbReference>
<comment type="caution">
    <text evidence="1">The sequence shown here is derived from an EMBL/GenBank/DDBJ whole genome shotgun (WGS) entry which is preliminary data.</text>
</comment>
<name>A0AAE0DIP6_9LECA</name>
<dbReference type="EMBL" id="JASNWA010000008">
    <property type="protein sequence ID" value="KAK3170635.1"/>
    <property type="molecule type" value="Genomic_DNA"/>
</dbReference>
<keyword evidence="2" id="KW-1185">Reference proteome</keyword>
<proteinExistence type="predicted"/>
<accession>A0AAE0DIP6</accession>
<gene>
    <name evidence="1" type="ORF">OEA41_002716</name>
</gene>
<dbReference type="AlphaFoldDB" id="A0AAE0DIP6"/>
<sequence>MDMSLPHRHTLQGLQQIASGADPDAVASRLVDNANDHSVETSSASVWHEYREGSENPAKATIPQILRREINEKQGQFAVGKTGPSKNDDFDLEHGLMQSKVDRKWQAKANARPQPQSWSTWSIKLDGGGHFEWSFATSGWPGKILTMSEDNVNLLKGVLNSMLTEAP</sequence>
<reference evidence="1" key="1">
    <citation type="submission" date="2022-11" db="EMBL/GenBank/DDBJ databases">
        <title>Chromosomal genome sequence assembly and mating type (MAT) locus characterization of the leprose asexual lichenized fungus Lepraria neglecta (Nyl.) Erichsen.</title>
        <authorList>
            <person name="Allen J.L."/>
            <person name="Pfeffer B."/>
        </authorList>
    </citation>
    <scope>NUCLEOTIDE SEQUENCE</scope>
    <source>
        <strain evidence="1">Allen 5258</strain>
    </source>
</reference>
<evidence type="ECO:0000313" key="2">
    <source>
        <dbReference type="Proteomes" id="UP001276659"/>
    </source>
</evidence>